<evidence type="ECO:0000313" key="1">
    <source>
        <dbReference type="EMBL" id="RHH85305.1"/>
    </source>
</evidence>
<gene>
    <name evidence="1" type="ORF">DW192_00835</name>
</gene>
<dbReference type="AlphaFoldDB" id="A0A3R6F200"/>
<reference evidence="1 2" key="1">
    <citation type="submission" date="2018-08" db="EMBL/GenBank/DDBJ databases">
        <title>A genome reference for cultivated species of the human gut microbiota.</title>
        <authorList>
            <person name="Zou Y."/>
            <person name="Xue W."/>
            <person name="Luo G."/>
        </authorList>
    </citation>
    <scope>NUCLEOTIDE SEQUENCE [LARGE SCALE GENOMIC DNA]</scope>
    <source>
        <strain evidence="1 2">AM16-54</strain>
    </source>
</reference>
<evidence type="ECO:0000313" key="2">
    <source>
        <dbReference type="Proteomes" id="UP000284548"/>
    </source>
</evidence>
<protein>
    <submittedName>
        <fullName evidence="1">Uncharacterized protein</fullName>
    </submittedName>
</protein>
<sequence length="121" mass="14378">MVCLQEDVLNYISMLKAAIGVMEFFFAESEVDMKIRQAKKIMKEVYKTRYWAYRQGYYCGKMDAGKLAGDHRLLKAMRLTKKWESRKIRNDVNKILEKNPFKPRDLQRSVLRLKRYGCSKA</sequence>
<accession>A0A3R6F200</accession>
<comment type="caution">
    <text evidence="1">The sequence shown here is derived from an EMBL/GenBank/DDBJ whole genome shotgun (WGS) entry which is preliminary data.</text>
</comment>
<organism evidence="1 2">
    <name type="scientific">Segatella copri</name>
    <dbReference type="NCBI Taxonomy" id="165179"/>
    <lineage>
        <taxon>Bacteria</taxon>
        <taxon>Pseudomonadati</taxon>
        <taxon>Bacteroidota</taxon>
        <taxon>Bacteroidia</taxon>
        <taxon>Bacteroidales</taxon>
        <taxon>Prevotellaceae</taxon>
        <taxon>Segatella</taxon>
    </lineage>
</organism>
<proteinExistence type="predicted"/>
<dbReference type="EMBL" id="QRKB01000001">
    <property type="protein sequence ID" value="RHH85305.1"/>
    <property type="molecule type" value="Genomic_DNA"/>
</dbReference>
<name>A0A3R6F200_9BACT</name>
<dbReference type="Proteomes" id="UP000284548">
    <property type="component" value="Unassembled WGS sequence"/>
</dbReference>